<gene>
    <name evidence="1" type="ORF">DQG23_01825</name>
</gene>
<protein>
    <submittedName>
        <fullName evidence="1">Prolyl 4-hydroxylase subunit alpha</fullName>
    </submittedName>
</protein>
<sequence>MAERLANNMAELDWKSLQQSLDDHGFAKVPPILSPAVCKEMMDTYDDETHFRSTINMARYRFGAGEYKYYGAPIPAVLQQLREGFYPELAKAANRWLERLGGPAEYPGTLAAFLEQCHQAGQSRPTPLILKYEAGGYNCLHQDLYGEVFFPFQVVFALNRRDTDYAGGEFLLMEQRPRAQSRGHAIALQQGEGLIFPTRYRPIAGARGFYRATLRHGVSTITSGTRYSLGIIFHDAK</sequence>
<keyword evidence="2" id="KW-1185">Reference proteome</keyword>
<dbReference type="RefSeq" id="WP_113029077.1">
    <property type="nucleotide sequence ID" value="NZ_QMFB01000001.1"/>
</dbReference>
<name>A0A329MUE7_9BACL</name>
<dbReference type="EMBL" id="QMFB01000001">
    <property type="protein sequence ID" value="RAV22968.1"/>
    <property type="molecule type" value="Genomic_DNA"/>
</dbReference>
<proteinExistence type="predicted"/>
<evidence type="ECO:0000313" key="1">
    <source>
        <dbReference type="EMBL" id="RAV22968.1"/>
    </source>
</evidence>
<dbReference type="Gene3D" id="2.60.120.620">
    <property type="entry name" value="q2cbj1_9rhob like domain"/>
    <property type="match status" value="1"/>
</dbReference>
<accession>A0A329MUE7</accession>
<reference evidence="1 2" key="1">
    <citation type="journal article" date="2009" name="Int. J. Syst. Evol. Microbiol.">
        <title>Paenibacillus contaminans sp. nov., isolated from a contaminated laboratory plate.</title>
        <authorList>
            <person name="Chou J.H."/>
            <person name="Lee J.H."/>
            <person name="Lin M.C."/>
            <person name="Chang P.S."/>
            <person name="Arun A.B."/>
            <person name="Young C.C."/>
            <person name="Chen W.M."/>
        </authorList>
    </citation>
    <scope>NUCLEOTIDE SEQUENCE [LARGE SCALE GENOMIC DNA]</scope>
    <source>
        <strain evidence="1 2">CKOBP-6</strain>
    </source>
</reference>
<evidence type="ECO:0000313" key="2">
    <source>
        <dbReference type="Proteomes" id="UP000250369"/>
    </source>
</evidence>
<comment type="caution">
    <text evidence="1">The sequence shown here is derived from an EMBL/GenBank/DDBJ whole genome shotgun (WGS) entry which is preliminary data.</text>
</comment>
<dbReference type="AlphaFoldDB" id="A0A329MUE7"/>
<organism evidence="1 2">
    <name type="scientific">Paenibacillus contaminans</name>
    <dbReference type="NCBI Taxonomy" id="450362"/>
    <lineage>
        <taxon>Bacteria</taxon>
        <taxon>Bacillati</taxon>
        <taxon>Bacillota</taxon>
        <taxon>Bacilli</taxon>
        <taxon>Bacillales</taxon>
        <taxon>Paenibacillaceae</taxon>
        <taxon>Paenibacillus</taxon>
    </lineage>
</organism>
<dbReference type="OrthoDB" id="9781972at2"/>
<dbReference type="Pfam" id="PF09859">
    <property type="entry name" value="Oxygenase-NA"/>
    <property type="match status" value="1"/>
</dbReference>
<dbReference type="InterPro" id="IPR018655">
    <property type="entry name" value="DUF2086"/>
</dbReference>
<dbReference type="Proteomes" id="UP000250369">
    <property type="component" value="Unassembled WGS sequence"/>
</dbReference>